<evidence type="ECO:0000313" key="3">
    <source>
        <dbReference type="EMBL" id="EGG03876.1"/>
    </source>
</evidence>
<feature type="transmembrane region" description="Helical" evidence="2">
    <location>
        <begin position="427"/>
        <end position="451"/>
    </location>
</feature>
<dbReference type="AlphaFoldDB" id="F4RUR7"/>
<keyword evidence="2" id="KW-1133">Transmembrane helix</keyword>
<feature type="region of interest" description="Disordered" evidence="1">
    <location>
        <begin position="248"/>
        <end position="268"/>
    </location>
</feature>
<gene>
    <name evidence="3" type="ORF">MELLADRAFT_108924</name>
</gene>
<dbReference type="RefSeq" id="XP_007412990.1">
    <property type="nucleotide sequence ID" value="XM_007412928.1"/>
</dbReference>
<dbReference type="VEuPathDB" id="FungiDB:MELLADRAFT_108924"/>
<evidence type="ECO:0000256" key="2">
    <source>
        <dbReference type="SAM" id="Phobius"/>
    </source>
</evidence>
<proteinExistence type="predicted"/>
<keyword evidence="2" id="KW-0472">Membrane</keyword>
<evidence type="ECO:0000256" key="1">
    <source>
        <dbReference type="SAM" id="MobiDB-lite"/>
    </source>
</evidence>
<keyword evidence="2" id="KW-0812">Transmembrane</keyword>
<name>F4RUR7_MELLP</name>
<accession>F4RUR7</accession>
<evidence type="ECO:0000313" key="4">
    <source>
        <dbReference type="Proteomes" id="UP000001072"/>
    </source>
</evidence>
<sequence length="464" mass="53441">MFAKPSSVRKCLPESRWGHHELLQTKAIHLIKLDLTRTHLMEEISVINDDSQATQDMPPASQGDWLEKMFEVTSEKQSENILPNPTHSQMLVLPRINPDSRLVMSAEEDEDSAVEYYFKRLESHHQNLGVPKISMGSIKGSYPRRPMVIAPIVKAPPILPTEESKENTTNIETHIEMPIEDTKPLRLPSRQRVRDSIYKAFVRSRPAKRHELQAPMKEESNICRELTNFERELDLLMYSLVETPSPNRQTALHPFSRPRRYIGPKPAPRSPIKIYPLTELNDVKRASAEPSRKDKCIDPKLQHTKPKSNFNASLCQLPSIPEAGLTEPRRSCSGVIRSERRTSQSPLMIFKTRPRNRQVLESQLRIAEQEKNRISLNRMRKSIASLPKRISDSMMINRSSTNRDWFLFNDEEEGVLTVTPHPQRREWLVGFMKMMLILGLLIPIIVLVIVFHKRDNIVLGINSS</sequence>
<dbReference type="EMBL" id="GL883122">
    <property type="protein sequence ID" value="EGG03876.1"/>
    <property type="molecule type" value="Genomic_DNA"/>
</dbReference>
<organism evidence="4">
    <name type="scientific">Melampsora larici-populina (strain 98AG31 / pathotype 3-4-7)</name>
    <name type="common">Poplar leaf rust fungus</name>
    <dbReference type="NCBI Taxonomy" id="747676"/>
    <lineage>
        <taxon>Eukaryota</taxon>
        <taxon>Fungi</taxon>
        <taxon>Dikarya</taxon>
        <taxon>Basidiomycota</taxon>
        <taxon>Pucciniomycotina</taxon>
        <taxon>Pucciniomycetes</taxon>
        <taxon>Pucciniales</taxon>
        <taxon>Melampsoraceae</taxon>
        <taxon>Melampsora</taxon>
    </lineage>
</organism>
<dbReference type="GeneID" id="18923601"/>
<reference evidence="4" key="1">
    <citation type="journal article" date="2011" name="Proc. Natl. Acad. Sci. U.S.A.">
        <title>Obligate biotrophy features unraveled by the genomic analysis of rust fungi.</title>
        <authorList>
            <person name="Duplessis S."/>
            <person name="Cuomo C.A."/>
            <person name="Lin Y.-C."/>
            <person name="Aerts A."/>
            <person name="Tisserant E."/>
            <person name="Veneault-Fourrey C."/>
            <person name="Joly D.L."/>
            <person name="Hacquard S."/>
            <person name="Amselem J."/>
            <person name="Cantarel B.L."/>
            <person name="Chiu R."/>
            <person name="Coutinho P.M."/>
            <person name="Feau N."/>
            <person name="Field M."/>
            <person name="Frey P."/>
            <person name="Gelhaye E."/>
            <person name="Goldberg J."/>
            <person name="Grabherr M.G."/>
            <person name="Kodira C.D."/>
            <person name="Kohler A."/>
            <person name="Kuees U."/>
            <person name="Lindquist E.A."/>
            <person name="Lucas S.M."/>
            <person name="Mago R."/>
            <person name="Mauceli E."/>
            <person name="Morin E."/>
            <person name="Murat C."/>
            <person name="Pangilinan J.L."/>
            <person name="Park R."/>
            <person name="Pearson M."/>
            <person name="Quesneville H."/>
            <person name="Rouhier N."/>
            <person name="Sakthikumar S."/>
            <person name="Salamov A.A."/>
            <person name="Schmutz J."/>
            <person name="Selles B."/>
            <person name="Shapiro H."/>
            <person name="Tanguay P."/>
            <person name="Tuskan G.A."/>
            <person name="Henrissat B."/>
            <person name="Van de Peer Y."/>
            <person name="Rouze P."/>
            <person name="Ellis J.G."/>
            <person name="Dodds P.N."/>
            <person name="Schein J.E."/>
            <person name="Zhong S."/>
            <person name="Hamelin R.C."/>
            <person name="Grigoriev I.V."/>
            <person name="Szabo L.J."/>
            <person name="Martin F."/>
        </authorList>
    </citation>
    <scope>NUCLEOTIDE SEQUENCE [LARGE SCALE GENOMIC DNA]</scope>
    <source>
        <strain evidence="4">98AG31 / pathotype 3-4-7</strain>
    </source>
</reference>
<keyword evidence="4" id="KW-1185">Reference proteome</keyword>
<dbReference type="KEGG" id="mlr:MELLADRAFT_108924"/>
<dbReference type="Proteomes" id="UP000001072">
    <property type="component" value="Unassembled WGS sequence"/>
</dbReference>
<dbReference type="HOGENOM" id="CLU_589360_0_0_1"/>
<protein>
    <submittedName>
        <fullName evidence="3">Uncharacterized protein</fullName>
    </submittedName>
</protein>
<dbReference type="OrthoDB" id="10405471at2759"/>
<dbReference type="InParanoid" id="F4RUR7"/>